<evidence type="ECO:0000313" key="6">
    <source>
        <dbReference type="EMBL" id="RBN50308.1"/>
    </source>
</evidence>
<dbReference type="PANTHER" id="PTHR43174:SF2">
    <property type="entry name" value="UDP-N-ACETYLGLUCOSAMINE 2-EPIMERASE"/>
    <property type="match status" value="1"/>
</dbReference>
<organism evidence="6 7">
    <name type="scientific">Flavobacterium psychrolimnae</name>
    <dbReference type="NCBI Taxonomy" id="249351"/>
    <lineage>
        <taxon>Bacteria</taxon>
        <taxon>Pseudomonadati</taxon>
        <taxon>Bacteroidota</taxon>
        <taxon>Flavobacteriia</taxon>
        <taxon>Flavobacteriales</taxon>
        <taxon>Flavobacteriaceae</taxon>
        <taxon>Flavobacterium</taxon>
    </lineage>
</organism>
<reference evidence="6 7" key="1">
    <citation type="submission" date="2018-07" db="EMBL/GenBank/DDBJ databases">
        <title>Complete genome sequence of Flavobacterium psychrolimnae LMG 22018.</title>
        <authorList>
            <person name="Kim D.-U."/>
        </authorList>
    </citation>
    <scope>NUCLEOTIDE SEQUENCE [LARGE SCALE GENOMIC DNA]</scope>
    <source>
        <strain evidence="6 7">LMG 22018</strain>
    </source>
</reference>
<dbReference type="EC" id="5.1.3.14" evidence="3"/>
<comment type="caution">
    <text evidence="6">The sequence shown here is derived from an EMBL/GenBank/DDBJ whole genome shotgun (WGS) entry which is preliminary data.</text>
</comment>
<evidence type="ECO:0000259" key="5">
    <source>
        <dbReference type="Pfam" id="PF02350"/>
    </source>
</evidence>
<dbReference type="InterPro" id="IPR003331">
    <property type="entry name" value="UDP_GlcNAc_Epimerase_2_dom"/>
</dbReference>
<evidence type="ECO:0000313" key="7">
    <source>
        <dbReference type="Proteomes" id="UP000253676"/>
    </source>
</evidence>
<accession>A0A366B298</accession>
<dbReference type="OrthoDB" id="9803238at2"/>
<keyword evidence="7" id="KW-1185">Reference proteome</keyword>
<feature type="domain" description="UDP-N-acetylglucosamine 2-epimerase" evidence="5">
    <location>
        <begin position="40"/>
        <end position="380"/>
    </location>
</feature>
<evidence type="ECO:0000256" key="2">
    <source>
        <dbReference type="ARBA" id="ARBA00038209"/>
    </source>
</evidence>
<protein>
    <recommendedName>
        <fullName evidence="3">UDP-N-acetylglucosamine 2-epimerase (non-hydrolyzing)</fullName>
        <ecNumber evidence="3">5.1.3.14</ecNumber>
    </recommendedName>
</protein>
<name>A0A366B298_9FLAO</name>
<sequence>MKILIVFGTRPEAIKMAPLYHELCQSELSLFQSYQGVEDSKNKFEVKVCVTAQHRKMLDQVLDFFEIVPDYDLNLMQPNQTLNGLSANILLKMDEVLIQEKPDLVLVHGDTTTSSMVALAAFHLGIKVGHVEAGLRTFNKHAPFPEEINRQITSRIADIHFTPTEQANRNLLKEGILQKNIVETGNTGIDALFWTLNKMETKNYTNPEIEQLKNSLPTNKKIVLVTGHRRENFGEGFQNLCQALLKISEREDVVIIYPVHLNPNVKEIVYELLSNKVNIQLIPPVSYPTFVWLMQQSYLIVSDSGGIQEEAPSLGKPVLVTRNVSERPEGVAAGFSTIVGTDKNEIIKNIQDIMDNFEGFGLQKNPYGDGNASRKIIEYLLNQA</sequence>
<dbReference type="InterPro" id="IPR029767">
    <property type="entry name" value="WecB-like"/>
</dbReference>
<evidence type="ECO:0000256" key="3">
    <source>
        <dbReference type="ARBA" id="ARBA00038858"/>
    </source>
</evidence>
<dbReference type="GO" id="GO:0008761">
    <property type="term" value="F:UDP-N-acetylglucosamine 2-epimerase activity"/>
    <property type="evidence" value="ECO:0007669"/>
    <property type="project" value="UniProtKB-EC"/>
</dbReference>
<evidence type="ECO:0000256" key="1">
    <source>
        <dbReference type="ARBA" id="ARBA00023235"/>
    </source>
</evidence>
<dbReference type="CDD" id="cd03786">
    <property type="entry name" value="GTB_UDP-GlcNAc_2-Epimerase"/>
    <property type="match status" value="1"/>
</dbReference>
<dbReference type="Pfam" id="PF02350">
    <property type="entry name" value="Epimerase_2"/>
    <property type="match status" value="1"/>
</dbReference>
<dbReference type="Gene3D" id="3.40.50.2000">
    <property type="entry name" value="Glycogen Phosphorylase B"/>
    <property type="match status" value="2"/>
</dbReference>
<proteinExistence type="inferred from homology"/>
<dbReference type="RefSeq" id="WP_113635373.1">
    <property type="nucleotide sequence ID" value="NZ_QNUX01000007.1"/>
</dbReference>
<dbReference type="Proteomes" id="UP000253676">
    <property type="component" value="Unassembled WGS sequence"/>
</dbReference>
<evidence type="ECO:0000256" key="4">
    <source>
        <dbReference type="RuleBase" id="RU003513"/>
    </source>
</evidence>
<gene>
    <name evidence="6" type="ORF">DR980_09340</name>
</gene>
<comment type="similarity">
    <text evidence="2 4">Belongs to the UDP-N-acetylglucosamine 2-epimerase family.</text>
</comment>
<dbReference type="NCBIfam" id="TIGR00236">
    <property type="entry name" value="wecB"/>
    <property type="match status" value="1"/>
</dbReference>
<dbReference type="AlphaFoldDB" id="A0A366B298"/>
<keyword evidence="1 4" id="KW-0413">Isomerase</keyword>
<dbReference type="SUPFAM" id="SSF53756">
    <property type="entry name" value="UDP-Glycosyltransferase/glycogen phosphorylase"/>
    <property type="match status" value="1"/>
</dbReference>
<dbReference type="EMBL" id="QNUX01000007">
    <property type="protein sequence ID" value="RBN50308.1"/>
    <property type="molecule type" value="Genomic_DNA"/>
</dbReference>
<dbReference type="PANTHER" id="PTHR43174">
    <property type="entry name" value="UDP-N-ACETYLGLUCOSAMINE 2-EPIMERASE"/>
    <property type="match status" value="1"/>
</dbReference>